<dbReference type="GO" id="GO:0046872">
    <property type="term" value="F:metal ion binding"/>
    <property type="evidence" value="ECO:0007669"/>
    <property type="project" value="UniProtKB-KW"/>
</dbReference>
<keyword evidence="4" id="KW-0963">Cytoplasm</keyword>
<feature type="active site" evidence="5">
    <location>
        <position position="297"/>
    </location>
</feature>
<comment type="cofactor">
    <cofactor evidence="6">
        <name>Mg(2+)</name>
        <dbReference type="ChEBI" id="CHEBI:18420"/>
    </cofactor>
    <cofactor evidence="6">
        <name>Mn(2+)</name>
        <dbReference type="ChEBI" id="CHEBI:29035"/>
    </cofactor>
    <text evidence="6">Binds 2 magnesium or manganese ions per subunit.</text>
</comment>
<evidence type="ECO:0000313" key="10">
    <source>
        <dbReference type="Proteomes" id="UP000178585"/>
    </source>
</evidence>
<comment type="caution">
    <text evidence="9">The sequence shown here is derived from an EMBL/GenBank/DDBJ whole genome shotgun (WGS) entry which is preliminary data.</text>
</comment>
<organism evidence="9 10">
    <name type="scientific">Candidatus Adlerbacteria bacterium RIFCSPLOWO2_01_FULL_54_21b</name>
    <dbReference type="NCBI Taxonomy" id="1797245"/>
    <lineage>
        <taxon>Bacteria</taxon>
        <taxon>Candidatus Adleribacteriota</taxon>
    </lineage>
</organism>
<dbReference type="SUPFAM" id="SSF52440">
    <property type="entry name" value="PreATP-grasp domain"/>
    <property type="match status" value="1"/>
</dbReference>
<dbReference type="InterPro" id="IPR013815">
    <property type="entry name" value="ATP_grasp_subdomain_1"/>
</dbReference>
<dbReference type="InterPro" id="IPR011761">
    <property type="entry name" value="ATP-grasp"/>
</dbReference>
<proteinExistence type="inferred from homology"/>
<evidence type="ECO:0000259" key="8">
    <source>
        <dbReference type="PROSITE" id="PS50975"/>
    </source>
</evidence>
<keyword evidence="4" id="KW-0133">Cell shape</keyword>
<dbReference type="UniPathway" id="UPA00219"/>
<evidence type="ECO:0000256" key="3">
    <source>
        <dbReference type="ARBA" id="ARBA00023316"/>
    </source>
</evidence>
<evidence type="ECO:0000256" key="2">
    <source>
        <dbReference type="ARBA" id="ARBA00022598"/>
    </source>
</evidence>
<dbReference type="Gene3D" id="3.30.470.20">
    <property type="entry name" value="ATP-grasp fold, B domain"/>
    <property type="match status" value="1"/>
</dbReference>
<evidence type="ECO:0000256" key="5">
    <source>
        <dbReference type="PIRSR" id="PIRSR039102-1"/>
    </source>
</evidence>
<gene>
    <name evidence="4" type="primary">ddl</name>
    <name evidence="9" type="ORF">A2949_02420</name>
</gene>
<dbReference type="PIRSF" id="PIRSF039102">
    <property type="entry name" value="Ddl/VanB"/>
    <property type="match status" value="1"/>
</dbReference>
<dbReference type="PANTHER" id="PTHR23132:SF23">
    <property type="entry name" value="D-ALANINE--D-ALANINE LIGASE B"/>
    <property type="match status" value="1"/>
</dbReference>
<keyword evidence="7" id="KW-0547">Nucleotide-binding</keyword>
<dbReference type="GO" id="GO:0005737">
    <property type="term" value="C:cytoplasm"/>
    <property type="evidence" value="ECO:0007669"/>
    <property type="project" value="UniProtKB-SubCell"/>
</dbReference>
<evidence type="ECO:0000256" key="7">
    <source>
        <dbReference type="PROSITE-ProRule" id="PRU00409"/>
    </source>
</evidence>
<keyword evidence="6" id="KW-0479">Metal-binding</keyword>
<evidence type="ECO:0000256" key="4">
    <source>
        <dbReference type="HAMAP-Rule" id="MF_00047"/>
    </source>
</evidence>
<feature type="active site" evidence="5">
    <location>
        <position position="15"/>
    </location>
</feature>
<keyword evidence="6" id="KW-0464">Manganese</keyword>
<dbReference type="GO" id="GO:0071555">
    <property type="term" value="P:cell wall organization"/>
    <property type="evidence" value="ECO:0007669"/>
    <property type="project" value="UniProtKB-KW"/>
</dbReference>
<dbReference type="GO" id="GO:0008716">
    <property type="term" value="F:D-alanine-D-alanine ligase activity"/>
    <property type="evidence" value="ECO:0007669"/>
    <property type="project" value="UniProtKB-UniRule"/>
</dbReference>
<comment type="similarity">
    <text evidence="1 4">Belongs to the D-alanine--D-alanine ligase family.</text>
</comment>
<dbReference type="InterPro" id="IPR016185">
    <property type="entry name" value="PreATP-grasp_dom_sf"/>
</dbReference>
<dbReference type="SUPFAM" id="SSF56059">
    <property type="entry name" value="Glutathione synthetase ATP-binding domain-like"/>
    <property type="match status" value="1"/>
</dbReference>
<dbReference type="InterPro" id="IPR005905">
    <property type="entry name" value="D_ala_D_ala"/>
</dbReference>
<dbReference type="Gene3D" id="3.30.1490.20">
    <property type="entry name" value="ATP-grasp fold, A domain"/>
    <property type="match status" value="1"/>
</dbReference>
<keyword evidence="4" id="KW-0573">Peptidoglycan synthesis</keyword>
<keyword evidence="3 4" id="KW-0961">Cell wall biogenesis/degradation</keyword>
<dbReference type="Pfam" id="PF01820">
    <property type="entry name" value="Dala_Dala_lig_N"/>
    <property type="match status" value="2"/>
</dbReference>
<feature type="active site" evidence="5">
    <location>
        <position position="159"/>
    </location>
</feature>
<dbReference type="InterPro" id="IPR011095">
    <property type="entry name" value="Dala_Dala_lig_C"/>
</dbReference>
<comment type="subcellular location">
    <subcellularLocation>
        <location evidence="4">Cytoplasm</location>
    </subcellularLocation>
</comment>
<evidence type="ECO:0000256" key="6">
    <source>
        <dbReference type="PIRSR" id="PIRSR039102-3"/>
    </source>
</evidence>
<comment type="catalytic activity">
    <reaction evidence="4">
        <text>2 D-alanine + ATP = D-alanyl-D-alanine + ADP + phosphate + H(+)</text>
        <dbReference type="Rhea" id="RHEA:11224"/>
        <dbReference type="ChEBI" id="CHEBI:15378"/>
        <dbReference type="ChEBI" id="CHEBI:30616"/>
        <dbReference type="ChEBI" id="CHEBI:43474"/>
        <dbReference type="ChEBI" id="CHEBI:57416"/>
        <dbReference type="ChEBI" id="CHEBI:57822"/>
        <dbReference type="ChEBI" id="CHEBI:456216"/>
        <dbReference type="EC" id="6.3.2.4"/>
    </reaction>
</comment>
<protein>
    <recommendedName>
        <fullName evidence="4">D-alanine--D-alanine ligase</fullName>
        <ecNumber evidence="4">6.3.2.4</ecNumber>
    </recommendedName>
    <alternativeName>
        <fullName evidence="4">D-Ala-D-Ala ligase</fullName>
    </alternativeName>
    <alternativeName>
        <fullName evidence="4">D-alanylalanine synthetase</fullName>
    </alternativeName>
</protein>
<dbReference type="Proteomes" id="UP000178585">
    <property type="component" value="Unassembled WGS sequence"/>
</dbReference>
<feature type="binding site" evidence="6">
    <location>
        <position position="286"/>
    </location>
    <ligand>
        <name>Mg(2+)</name>
        <dbReference type="ChEBI" id="CHEBI:18420"/>
        <label>2</label>
    </ligand>
</feature>
<keyword evidence="7" id="KW-0067">ATP-binding</keyword>
<dbReference type="HAMAP" id="MF_00047">
    <property type="entry name" value="Dala_Dala_lig"/>
    <property type="match status" value="1"/>
</dbReference>
<feature type="domain" description="ATP-grasp" evidence="8">
    <location>
        <begin position="110"/>
        <end position="319"/>
    </location>
</feature>
<name>A0A1F4XZB7_9BACT</name>
<keyword evidence="2 4" id="KW-0436">Ligase</keyword>
<dbReference type="EMBL" id="MEWZ01000010">
    <property type="protein sequence ID" value="OGC86938.1"/>
    <property type="molecule type" value="Genomic_DNA"/>
</dbReference>
<dbReference type="AlphaFoldDB" id="A0A1F4XZB7"/>
<evidence type="ECO:0000313" key="9">
    <source>
        <dbReference type="EMBL" id="OGC86938.1"/>
    </source>
</evidence>
<feature type="binding site" evidence="6">
    <location>
        <position position="284"/>
    </location>
    <ligand>
        <name>Mg(2+)</name>
        <dbReference type="ChEBI" id="CHEBI:18420"/>
        <label>1</label>
    </ligand>
</feature>
<comment type="function">
    <text evidence="4">Cell wall formation.</text>
</comment>
<evidence type="ECO:0000256" key="1">
    <source>
        <dbReference type="ARBA" id="ARBA00010871"/>
    </source>
</evidence>
<dbReference type="NCBIfam" id="NF002378">
    <property type="entry name" value="PRK01372.1"/>
    <property type="match status" value="1"/>
</dbReference>
<dbReference type="EC" id="6.3.2.4" evidence="4"/>
<dbReference type="GO" id="GO:0009252">
    <property type="term" value="P:peptidoglycan biosynthetic process"/>
    <property type="evidence" value="ECO:0007669"/>
    <property type="project" value="UniProtKB-UniRule"/>
</dbReference>
<reference evidence="9 10" key="1">
    <citation type="journal article" date="2016" name="Nat. Commun.">
        <title>Thousands of microbial genomes shed light on interconnected biogeochemical processes in an aquifer system.</title>
        <authorList>
            <person name="Anantharaman K."/>
            <person name="Brown C.T."/>
            <person name="Hug L.A."/>
            <person name="Sharon I."/>
            <person name="Castelle C.J."/>
            <person name="Probst A.J."/>
            <person name="Thomas B.C."/>
            <person name="Singh A."/>
            <person name="Wilkins M.J."/>
            <person name="Karaoz U."/>
            <person name="Brodie E.L."/>
            <person name="Williams K.H."/>
            <person name="Hubbard S.S."/>
            <person name="Banfield J.F."/>
        </authorList>
    </citation>
    <scope>NUCLEOTIDE SEQUENCE [LARGE SCALE GENOMIC DNA]</scope>
</reference>
<dbReference type="InterPro" id="IPR011127">
    <property type="entry name" value="Dala_Dala_lig_N"/>
</dbReference>
<dbReference type="PROSITE" id="PS50975">
    <property type="entry name" value="ATP_GRASP"/>
    <property type="match status" value="1"/>
</dbReference>
<dbReference type="GO" id="GO:0008360">
    <property type="term" value="P:regulation of cell shape"/>
    <property type="evidence" value="ECO:0007669"/>
    <property type="project" value="UniProtKB-KW"/>
</dbReference>
<keyword evidence="6" id="KW-0460">Magnesium</keyword>
<accession>A0A1F4XZB7</accession>
<dbReference type="GO" id="GO:0005524">
    <property type="term" value="F:ATP binding"/>
    <property type="evidence" value="ECO:0007669"/>
    <property type="project" value="UniProtKB-UniRule"/>
</dbReference>
<sequence length="326" mass="35487">MRTVVGVLRGGPSSEYDVSLKSGATVLREMDAQKYEPRDIFISRGGEWHLHGVAVPPEQALFEVDVAWNALHGEYGEDGRLHRVLDTLGVPYTGSDASASALAFHKQRTKDLLAQNGIKVAHGTVVSVPQDEDEQETLAIEIFRTLPHPAIVKPVVGGSSVGVAVADSFHTLAAALRHAAAVSPDVLVEEMIRGREATVGVIDDFRGQKTYALMPVEIIPPPNRFFDYEVKYNGQTTERVPGNFSNAEKAELERVAVLAHQLVGAAHFSRSDFIVSRRGIYFLEINSAQAVGLTEESLLPKALRAAGASLSHFIDHVIQLARRTKL</sequence>
<feature type="binding site" evidence="6">
    <location>
        <position position="284"/>
    </location>
    <ligand>
        <name>Mg(2+)</name>
        <dbReference type="ChEBI" id="CHEBI:18420"/>
        <label>2</label>
    </ligand>
</feature>
<feature type="binding site" evidence="6">
    <location>
        <position position="272"/>
    </location>
    <ligand>
        <name>Mg(2+)</name>
        <dbReference type="ChEBI" id="CHEBI:18420"/>
        <label>1</label>
    </ligand>
</feature>
<dbReference type="STRING" id="1797245.A2949_02420"/>
<comment type="pathway">
    <text evidence="4">Cell wall biogenesis; peptidoglycan biosynthesis.</text>
</comment>
<dbReference type="Gene3D" id="3.40.50.20">
    <property type="match status" value="1"/>
</dbReference>
<dbReference type="PANTHER" id="PTHR23132">
    <property type="entry name" value="D-ALANINE--D-ALANINE LIGASE"/>
    <property type="match status" value="1"/>
</dbReference>
<dbReference type="Pfam" id="PF07478">
    <property type="entry name" value="Dala_Dala_lig_C"/>
    <property type="match status" value="1"/>
</dbReference>